<feature type="transmembrane region" description="Helical" evidence="2">
    <location>
        <begin position="61"/>
        <end position="83"/>
    </location>
</feature>
<organism evidence="3 4">
    <name type="scientific">Frankia umida</name>
    <dbReference type="NCBI Taxonomy" id="573489"/>
    <lineage>
        <taxon>Bacteria</taxon>
        <taxon>Bacillati</taxon>
        <taxon>Actinomycetota</taxon>
        <taxon>Actinomycetes</taxon>
        <taxon>Frankiales</taxon>
        <taxon>Frankiaceae</taxon>
        <taxon>Frankia</taxon>
    </lineage>
</organism>
<feature type="compositionally biased region" description="Pro residues" evidence="1">
    <location>
        <begin position="42"/>
        <end position="53"/>
    </location>
</feature>
<dbReference type="EMBL" id="JALKFT010000024">
    <property type="protein sequence ID" value="MCK9877996.1"/>
    <property type="molecule type" value="Genomic_DNA"/>
</dbReference>
<keyword evidence="2" id="KW-0472">Membrane</keyword>
<proteinExistence type="predicted"/>
<comment type="caution">
    <text evidence="3">The sequence shown here is derived from an EMBL/GenBank/DDBJ whole genome shotgun (WGS) entry which is preliminary data.</text>
</comment>
<evidence type="ECO:0000313" key="4">
    <source>
        <dbReference type="Proteomes" id="UP001201873"/>
    </source>
</evidence>
<evidence type="ECO:0000313" key="3">
    <source>
        <dbReference type="EMBL" id="MCK9877996.1"/>
    </source>
</evidence>
<accession>A0ABT0K2I3</accession>
<dbReference type="Proteomes" id="UP001201873">
    <property type="component" value="Unassembled WGS sequence"/>
</dbReference>
<reference evidence="3 4" key="1">
    <citation type="submission" date="2022-04" db="EMBL/GenBank/DDBJ databases">
        <title>Genome diversity in the genus Frankia.</title>
        <authorList>
            <person name="Carlos-Shanley C."/>
            <person name="Hahn D."/>
        </authorList>
    </citation>
    <scope>NUCLEOTIDE SEQUENCE [LARGE SCALE GENOMIC DNA]</scope>
    <source>
        <strain evidence="3 4">Ag45/Mut15</strain>
    </source>
</reference>
<keyword evidence="4" id="KW-1185">Reference proteome</keyword>
<evidence type="ECO:0000256" key="1">
    <source>
        <dbReference type="SAM" id="MobiDB-lite"/>
    </source>
</evidence>
<keyword evidence="2" id="KW-0812">Transmembrane</keyword>
<name>A0ABT0K2I3_9ACTN</name>
<feature type="region of interest" description="Disordered" evidence="1">
    <location>
        <begin position="1"/>
        <end position="56"/>
    </location>
</feature>
<gene>
    <name evidence="3" type="ORF">MXD59_19840</name>
</gene>
<feature type="transmembrane region" description="Helical" evidence="2">
    <location>
        <begin position="89"/>
        <end position="107"/>
    </location>
</feature>
<evidence type="ECO:0000256" key="2">
    <source>
        <dbReference type="SAM" id="Phobius"/>
    </source>
</evidence>
<protein>
    <recommendedName>
        <fullName evidence="5">Integral membrane protein</fullName>
    </recommendedName>
</protein>
<sequence>MAARRTDNPSPSPSGEGPRRTPPNPPAGPRRTPPSRKRSAVPLPPRTGPPPPSSSRVAQRVLAVFMTVLVFGLVVFGMGAATATFGERWWGYAIGGLFCVLMVIGAVRGGRK</sequence>
<feature type="compositionally biased region" description="Pro residues" evidence="1">
    <location>
        <begin position="20"/>
        <end position="32"/>
    </location>
</feature>
<keyword evidence="2" id="KW-1133">Transmembrane helix</keyword>
<dbReference type="RefSeq" id="WP_248826147.1">
    <property type="nucleotide sequence ID" value="NZ_JALKFT010000024.1"/>
</dbReference>
<evidence type="ECO:0008006" key="5">
    <source>
        <dbReference type="Google" id="ProtNLM"/>
    </source>
</evidence>